<name>A0A917A6K6_9RHOB</name>
<dbReference type="PANTHER" id="PTHR40257:SF1">
    <property type="entry name" value="DUF1330 DOMAIN-CONTAINING PROTEIN"/>
    <property type="match status" value="1"/>
</dbReference>
<dbReference type="AlphaFoldDB" id="A0A917A6K6"/>
<comment type="caution">
    <text evidence="1">The sequence shown here is derived from an EMBL/GenBank/DDBJ whole genome shotgun (WGS) entry which is preliminary data.</text>
</comment>
<protein>
    <submittedName>
        <fullName evidence="1">DUF1330 domain-containing protein</fullName>
    </submittedName>
</protein>
<evidence type="ECO:0000313" key="1">
    <source>
        <dbReference type="EMBL" id="GGE26379.1"/>
    </source>
</evidence>
<gene>
    <name evidence="1" type="ORF">GCM10011360_13450</name>
</gene>
<accession>A0A917A6K6</accession>
<dbReference type="PANTHER" id="PTHR40257">
    <property type="match status" value="1"/>
</dbReference>
<keyword evidence="2" id="KW-1185">Reference proteome</keyword>
<dbReference type="EMBL" id="BMFJ01000001">
    <property type="protein sequence ID" value="GGE26379.1"/>
    <property type="molecule type" value="Genomic_DNA"/>
</dbReference>
<reference evidence="2" key="1">
    <citation type="journal article" date="2019" name="Int. J. Syst. Evol. Microbiol.">
        <title>The Global Catalogue of Microorganisms (GCM) 10K type strain sequencing project: providing services to taxonomists for standard genome sequencing and annotation.</title>
        <authorList>
            <consortium name="The Broad Institute Genomics Platform"/>
            <consortium name="The Broad Institute Genome Sequencing Center for Infectious Disease"/>
            <person name="Wu L."/>
            <person name="Ma J."/>
        </authorList>
    </citation>
    <scope>NUCLEOTIDE SEQUENCE [LARGE SCALE GENOMIC DNA]</scope>
    <source>
        <strain evidence="2">CGMCC 1.12664</strain>
    </source>
</reference>
<proteinExistence type="predicted"/>
<organism evidence="1 2">
    <name type="scientific">Primorskyibacter flagellatus</name>
    <dbReference type="NCBI Taxonomy" id="1387277"/>
    <lineage>
        <taxon>Bacteria</taxon>
        <taxon>Pseudomonadati</taxon>
        <taxon>Pseudomonadota</taxon>
        <taxon>Alphaproteobacteria</taxon>
        <taxon>Rhodobacterales</taxon>
        <taxon>Roseobacteraceae</taxon>
        <taxon>Primorskyibacter</taxon>
    </lineage>
</organism>
<dbReference type="Proteomes" id="UP000612855">
    <property type="component" value="Unassembled WGS sequence"/>
</dbReference>
<evidence type="ECO:0000313" key="2">
    <source>
        <dbReference type="Proteomes" id="UP000612855"/>
    </source>
</evidence>
<sequence length="137" mass="14629">MTYLAPTEASARALIARGMDRPVVMLNLLRFHAVADYNADPDMAPDTPVSGAEAYELYVDGIAPLLTESGGAVLFRGDAGGWLIGPEGDGWDHVMLVRQASVRSFLSFAQDPAAQRYGAHRTAALLDSRLLPVSVAD</sequence>
<dbReference type="Gene3D" id="3.30.70.100">
    <property type="match status" value="1"/>
</dbReference>
<dbReference type="InterPro" id="IPR011008">
    <property type="entry name" value="Dimeric_a/b-barrel"/>
</dbReference>
<dbReference type="RefSeq" id="WP_188476893.1">
    <property type="nucleotide sequence ID" value="NZ_BMFJ01000001.1"/>
</dbReference>
<dbReference type="SUPFAM" id="SSF54909">
    <property type="entry name" value="Dimeric alpha+beta barrel"/>
    <property type="match status" value="1"/>
</dbReference>